<dbReference type="Proteomes" id="UP000032160">
    <property type="component" value="Chromosome I"/>
</dbReference>
<reference evidence="2 3" key="1">
    <citation type="journal article" date="2014" name="Front. Genet.">
        <title>Genome and metabolic network of "Candidatus Phaeomarinobacter ectocarpi" Ec32, a new candidate genus of Alphaproteobacteria frequently associated with brown algae.</title>
        <authorList>
            <person name="Dittami S.M."/>
            <person name="Barbeyron T."/>
            <person name="Boyen C."/>
            <person name="Cambefort J."/>
            <person name="Collet G."/>
            <person name="Delage L."/>
            <person name="Gobet A."/>
            <person name="Groisillier A."/>
            <person name="Leblanc C."/>
            <person name="Michel G."/>
            <person name="Scornet D."/>
            <person name="Siegel A."/>
            <person name="Tapia J.E."/>
            <person name="Tonon T."/>
        </authorList>
    </citation>
    <scope>NUCLEOTIDE SEQUENCE [LARGE SCALE GENOMIC DNA]</scope>
    <source>
        <strain evidence="2 3">Ec32</strain>
    </source>
</reference>
<dbReference type="EMBL" id="HG966617">
    <property type="protein sequence ID" value="CDO60564.1"/>
    <property type="molecule type" value="Genomic_DNA"/>
</dbReference>
<organism evidence="2 3">
    <name type="scientific">Candidatus Phaeomarinibacter ectocarpi</name>
    <dbReference type="NCBI Taxonomy" id="1458461"/>
    <lineage>
        <taxon>Bacteria</taxon>
        <taxon>Pseudomonadati</taxon>
        <taxon>Pseudomonadota</taxon>
        <taxon>Alphaproteobacteria</taxon>
        <taxon>Hyphomicrobiales</taxon>
        <taxon>Parvibaculaceae</taxon>
        <taxon>Candidatus Phaeomarinibacter</taxon>
    </lineage>
</organism>
<keyword evidence="1" id="KW-0732">Signal</keyword>
<dbReference type="PROSITE" id="PS51257">
    <property type="entry name" value="PROKAR_LIPOPROTEIN"/>
    <property type="match status" value="1"/>
</dbReference>
<dbReference type="STRING" id="1458461.BN1012_Phect2351"/>
<evidence type="ECO:0000313" key="3">
    <source>
        <dbReference type="Proteomes" id="UP000032160"/>
    </source>
</evidence>
<proteinExistence type="predicted"/>
<feature type="signal peptide" evidence="1">
    <location>
        <begin position="1"/>
        <end position="20"/>
    </location>
</feature>
<dbReference type="KEGG" id="pect:BN1012_Phect2351"/>
<dbReference type="OrthoDB" id="5287589at2"/>
<keyword evidence="3" id="KW-1185">Reference proteome</keyword>
<accession>X5MGG6</accession>
<dbReference type="RefSeq" id="WP_043948578.1">
    <property type="nucleotide sequence ID" value="NZ_HG966617.1"/>
</dbReference>
<dbReference type="AlphaFoldDB" id="X5MGG6"/>
<protein>
    <submittedName>
        <fullName evidence="2">Uncharacterized protein</fullName>
    </submittedName>
</protein>
<evidence type="ECO:0000313" key="2">
    <source>
        <dbReference type="EMBL" id="CDO60564.1"/>
    </source>
</evidence>
<gene>
    <name evidence="2" type="ORF">BN1012_Phect2351</name>
</gene>
<name>X5MGG6_9HYPH</name>
<sequence length="731" mass="78493">MISRCLSAAAVMLGACVVSAAGGVSAHAQGVDDDWLINGSVFGQVEYRDCAGDDGACAFGENEADAFGELDIRFSRQISQFENWRGSFFGAVDPSEFRGRSDLLSAERFSLVGERGGGAIPWRVELGDYFGFTSLRTLQLPLKGARAEIQLQDNASSPFHSLQVFGGTTARSYNDALSEQFDDTLVAGASHLMELPGGLSLVATGYAASQDTAQGTLHSGVFSLAGAQDFSVADHALELEAEISALLGETLDGATKRSKGGTAVSASLSGRNETGLRYGARFEDFSNTYRPVGAAVTPDRQFWETRVGHVFDGIGDAELRYQGFRDARSTANQVDTDTFRFSGSWVDLFEGAGGAGTIDAFWRETQSSNGATSNEAWSADVVTNWALTQDWTGVARLQVQQTEDKSVADVDRSTVLGDLSASRRIIWGDVSGTIAPGIVLRRERVGSQRIMAAGPRVAASLFTDDGHSLTGDASVLFQEGHRGATDTRDVSARGRYSFTNGPHTVALTGQFRSNDPDPGRFGSAWQIAASYQFQFATRIAAGQGGTGLASERISTPAGVGPLAPGVPDITTLALDGDVVLAEEQLSISGFGNPVRLGGAMIYLGRYFERIEQRQRLVLEAPSKALDRAGLIIEFATGARTTREQTYNDVLDELVRHYGAPERVIEDGRFGPQVESDLQNGAFRRIVKWQQPGGVLRFGIPARFDGTFRMELQFAAGFPTIANPFWSFDTVR</sequence>
<feature type="chain" id="PRO_5004958895" evidence="1">
    <location>
        <begin position="21"/>
        <end position="731"/>
    </location>
</feature>
<evidence type="ECO:0000256" key="1">
    <source>
        <dbReference type="SAM" id="SignalP"/>
    </source>
</evidence>
<dbReference type="HOGENOM" id="CLU_381172_0_0_5"/>